<sequence>MTAEPYGKKNPFPAPVLGVRPLTAPGSAKETIHAEFSLEGSGLEYVTGDALGVIPCNDPALADALIAALGLNPDAAVPTPEGDSKPLREALISNYDITTVNKGILTKWNTFANCPYLAEIIEDKEKLNNFCWGRDLLDLAGMNHKPNFGSEEAFVGILKKLMPRLYSIASSPTAHPGQVHLCVGAVRYTAFDRQRGGVCSTFMADRMPQGSTARVFIHSNKNFRLPENSALPIIMVGPGTGIAPFRAFWEERIATGATGPNWLFFGNPHQATDGCYTDELDTLVSEGKLKLSVAWSRDQAEKVYVQHLMEREGAELWAWLEKGACFYVCGDASRMAKDVEQALLDIISRYGHKTADEAAAYLAAMKTDKRYQRDVY</sequence>
<dbReference type="InterPro" id="IPR023173">
    <property type="entry name" value="NADPH_Cyt_P450_Rdtase_alpha"/>
</dbReference>
<organism evidence="12 13">
    <name type="scientific">Akkermansia glycaniphila</name>
    <dbReference type="NCBI Taxonomy" id="1679444"/>
    <lineage>
        <taxon>Bacteria</taxon>
        <taxon>Pseudomonadati</taxon>
        <taxon>Verrucomicrobiota</taxon>
        <taxon>Verrucomicrobiia</taxon>
        <taxon>Verrucomicrobiales</taxon>
        <taxon>Akkermansiaceae</taxon>
        <taxon>Akkermansia</taxon>
    </lineage>
</organism>
<comment type="cofactor">
    <cofactor evidence="2">
        <name>FAD</name>
        <dbReference type="ChEBI" id="CHEBI:57692"/>
    </cofactor>
</comment>
<dbReference type="Pfam" id="PF00175">
    <property type="entry name" value="NAD_binding_1"/>
    <property type="match status" value="1"/>
</dbReference>
<evidence type="ECO:0000256" key="6">
    <source>
        <dbReference type="ARBA" id="ARBA00022827"/>
    </source>
</evidence>
<dbReference type="FunFam" id="3.40.50.80:FF:000001">
    <property type="entry name" value="NADPH--cytochrome P450 reductase 1"/>
    <property type="match status" value="1"/>
</dbReference>
<evidence type="ECO:0000256" key="4">
    <source>
        <dbReference type="ARBA" id="ARBA00022630"/>
    </source>
</evidence>
<evidence type="ECO:0000259" key="11">
    <source>
        <dbReference type="PROSITE" id="PS51384"/>
    </source>
</evidence>
<dbReference type="STRING" id="1679444.PYTT_0685"/>
<dbReference type="GO" id="GO:0010181">
    <property type="term" value="F:FMN binding"/>
    <property type="evidence" value="ECO:0007669"/>
    <property type="project" value="TreeGrafter"/>
</dbReference>
<keyword evidence="5" id="KW-0288">FMN</keyword>
<evidence type="ECO:0000256" key="7">
    <source>
        <dbReference type="ARBA" id="ARBA00022857"/>
    </source>
</evidence>
<keyword evidence="4" id="KW-0285">Flavoprotein</keyword>
<protein>
    <recommendedName>
        <fullName evidence="3">assimilatory sulfite reductase (NADPH)</fullName>
        <ecNumber evidence="3">1.8.1.2</ecNumber>
    </recommendedName>
</protein>
<evidence type="ECO:0000313" key="12">
    <source>
        <dbReference type="EMBL" id="SEH77939.1"/>
    </source>
</evidence>
<dbReference type="RefSeq" id="WP_067776935.1">
    <property type="nucleotide sequence ID" value="NZ_LIGX01000032.1"/>
</dbReference>
<keyword evidence="6" id="KW-0274">FAD</keyword>
<evidence type="ECO:0000256" key="9">
    <source>
        <dbReference type="ARBA" id="ARBA00023192"/>
    </source>
</evidence>
<dbReference type="Proteomes" id="UP000176204">
    <property type="component" value="Chromosome I"/>
</dbReference>
<dbReference type="SUPFAM" id="SSF52343">
    <property type="entry name" value="Ferredoxin reductase-like, C-terminal NADP-linked domain"/>
    <property type="match status" value="1"/>
</dbReference>
<dbReference type="SUPFAM" id="SSF63380">
    <property type="entry name" value="Riboflavin synthase domain-like"/>
    <property type="match status" value="1"/>
</dbReference>
<keyword evidence="7" id="KW-0521">NADP</keyword>
<dbReference type="GO" id="GO:0050660">
    <property type="term" value="F:flavin adenine dinucleotide binding"/>
    <property type="evidence" value="ECO:0007669"/>
    <property type="project" value="TreeGrafter"/>
</dbReference>
<dbReference type="InterPro" id="IPR017938">
    <property type="entry name" value="Riboflavin_synthase-like_b-brl"/>
</dbReference>
<dbReference type="Pfam" id="PF00667">
    <property type="entry name" value="FAD_binding_1"/>
    <property type="match status" value="1"/>
</dbReference>
<comment type="catalytic activity">
    <reaction evidence="10">
        <text>hydrogen sulfide + 3 NADP(+) + 3 H2O = sulfite + 3 NADPH + 4 H(+)</text>
        <dbReference type="Rhea" id="RHEA:13801"/>
        <dbReference type="ChEBI" id="CHEBI:15377"/>
        <dbReference type="ChEBI" id="CHEBI:15378"/>
        <dbReference type="ChEBI" id="CHEBI:17359"/>
        <dbReference type="ChEBI" id="CHEBI:29919"/>
        <dbReference type="ChEBI" id="CHEBI:57783"/>
        <dbReference type="ChEBI" id="CHEBI:58349"/>
        <dbReference type="EC" id="1.8.1.2"/>
    </reaction>
</comment>
<name>A0A1H6KWE1_9BACT</name>
<comment type="cofactor">
    <cofactor evidence="1">
        <name>FMN</name>
        <dbReference type="ChEBI" id="CHEBI:58210"/>
    </cofactor>
</comment>
<dbReference type="PRINTS" id="PR00371">
    <property type="entry name" value="FPNCR"/>
</dbReference>
<feature type="domain" description="FAD-binding FR-type" evidence="11">
    <location>
        <begin position="9"/>
        <end position="226"/>
    </location>
</feature>
<evidence type="ECO:0000256" key="10">
    <source>
        <dbReference type="ARBA" id="ARBA00052219"/>
    </source>
</evidence>
<dbReference type="GO" id="GO:0005829">
    <property type="term" value="C:cytosol"/>
    <property type="evidence" value="ECO:0007669"/>
    <property type="project" value="TreeGrafter"/>
</dbReference>
<dbReference type="InterPro" id="IPR001433">
    <property type="entry name" value="OxRdtase_FAD/NAD-bd"/>
</dbReference>
<reference evidence="13" key="1">
    <citation type="submission" date="2016-09" db="EMBL/GenBank/DDBJ databases">
        <authorList>
            <person name="Koehorst J."/>
        </authorList>
    </citation>
    <scope>NUCLEOTIDE SEQUENCE [LARGE SCALE GENOMIC DNA]</scope>
</reference>
<evidence type="ECO:0000256" key="8">
    <source>
        <dbReference type="ARBA" id="ARBA00023002"/>
    </source>
</evidence>
<keyword evidence="9" id="KW-0028">Amino-acid biosynthesis</keyword>
<dbReference type="InterPro" id="IPR003097">
    <property type="entry name" value="CysJ-like_FAD-binding"/>
</dbReference>
<evidence type="ECO:0000256" key="3">
    <source>
        <dbReference type="ARBA" id="ARBA00012604"/>
    </source>
</evidence>
<dbReference type="PANTHER" id="PTHR19384">
    <property type="entry name" value="NITRIC OXIDE SYNTHASE-RELATED"/>
    <property type="match status" value="1"/>
</dbReference>
<dbReference type="PROSITE" id="PS51384">
    <property type="entry name" value="FAD_FR"/>
    <property type="match status" value="1"/>
</dbReference>
<keyword evidence="8" id="KW-0560">Oxidoreductase</keyword>
<dbReference type="GO" id="GO:0004783">
    <property type="term" value="F:sulfite reductase (NADPH) activity"/>
    <property type="evidence" value="ECO:0007669"/>
    <property type="project" value="UniProtKB-EC"/>
</dbReference>
<dbReference type="PANTHER" id="PTHR19384:SF128">
    <property type="entry name" value="NADPH OXIDOREDUCTASE A"/>
    <property type="match status" value="1"/>
</dbReference>
<dbReference type="InterPro" id="IPR017927">
    <property type="entry name" value="FAD-bd_FR_type"/>
</dbReference>
<keyword evidence="13" id="KW-1185">Reference proteome</keyword>
<dbReference type="CDD" id="cd06199">
    <property type="entry name" value="SiR"/>
    <property type="match status" value="1"/>
</dbReference>
<dbReference type="Gene3D" id="1.20.990.10">
    <property type="entry name" value="NADPH-cytochrome p450 Reductase, Chain A, domain 3"/>
    <property type="match status" value="1"/>
</dbReference>
<gene>
    <name evidence="12" type="ORF">PYTT_0685</name>
</gene>
<proteinExistence type="predicted"/>
<evidence type="ECO:0000256" key="5">
    <source>
        <dbReference type="ARBA" id="ARBA00022643"/>
    </source>
</evidence>
<dbReference type="GO" id="GO:0019344">
    <property type="term" value="P:cysteine biosynthetic process"/>
    <property type="evidence" value="ECO:0007669"/>
    <property type="project" value="UniProtKB-KW"/>
</dbReference>
<dbReference type="EC" id="1.8.1.2" evidence="3"/>
<keyword evidence="9" id="KW-0198">Cysteine biosynthesis</keyword>
<evidence type="ECO:0000313" key="13">
    <source>
        <dbReference type="Proteomes" id="UP000176204"/>
    </source>
</evidence>
<dbReference type="EMBL" id="LT629973">
    <property type="protein sequence ID" value="SEH77939.1"/>
    <property type="molecule type" value="Genomic_DNA"/>
</dbReference>
<evidence type="ECO:0000256" key="2">
    <source>
        <dbReference type="ARBA" id="ARBA00001974"/>
    </source>
</evidence>
<dbReference type="Gene3D" id="2.40.30.10">
    <property type="entry name" value="Translation factors"/>
    <property type="match status" value="1"/>
</dbReference>
<dbReference type="Gene3D" id="3.40.50.80">
    <property type="entry name" value="Nucleotide-binding domain of ferredoxin-NADP reductase (FNR) module"/>
    <property type="match status" value="1"/>
</dbReference>
<dbReference type="InterPro" id="IPR039261">
    <property type="entry name" value="FNR_nucleotide-bd"/>
</dbReference>
<accession>A0A1H6KWE1</accession>
<dbReference type="InterPro" id="IPR001709">
    <property type="entry name" value="Flavoprot_Pyr_Nucl_cyt_Rdtase"/>
</dbReference>
<dbReference type="KEGG" id="agl:PYTT_0685"/>
<dbReference type="AlphaFoldDB" id="A0A1H6KWE1"/>
<evidence type="ECO:0000256" key="1">
    <source>
        <dbReference type="ARBA" id="ARBA00001917"/>
    </source>
</evidence>